<organism evidence="2 3">
    <name type="scientific">Tetraparma gracilis</name>
    <dbReference type="NCBI Taxonomy" id="2962635"/>
    <lineage>
        <taxon>Eukaryota</taxon>
        <taxon>Sar</taxon>
        <taxon>Stramenopiles</taxon>
        <taxon>Ochrophyta</taxon>
        <taxon>Bolidophyceae</taxon>
        <taxon>Parmales</taxon>
        <taxon>Triparmaceae</taxon>
        <taxon>Tetraparma</taxon>
    </lineage>
</organism>
<keyword evidence="1" id="KW-0812">Transmembrane</keyword>
<protein>
    <submittedName>
        <fullName evidence="2">Uncharacterized protein</fullName>
    </submittedName>
</protein>
<evidence type="ECO:0000313" key="3">
    <source>
        <dbReference type="Proteomes" id="UP001165060"/>
    </source>
</evidence>
<dbReference type="Proteomes" id="UP001165060">
    <property type="component" value="Unassembled WGS sequence"/>
</dbReference>
<keyword evidence="1" id="KW-1133">Transmembrane helix</keyword>
<name>A0ABQ6MVX8_9STRA</name>
<reference evidence="2 3" key="1">
    <citation type="journal article" date="2023" name="Commun. Biol.">
        <title>Genome analysis of Parmales, the sister group of diatoms, reveals the evolutionary specialization of diatoms from phago-mixotrophs to photoautotrophs.</title>
        <authorList>
            <person name="Ban H."/>
            <person name="Sato S."/>
            <person name="Yoshikawa S."/>
            <person name="Yamada K."/>
            <person name="Nakamura Y."/>
            <person name="Ichinomiya M."/>
            <person name="Sato N."/>
            <person name="Blanc-Mathieu R."/>
            <person name="Endo H."/>
            <person name="Kuwata A."/>
            <person name="Ogata H."/>
        </authorList>
    </citation>
    <scope>NUCLEOTIDE SEQUENCE [LARGE SCALE GENOMIC DNA]</scope>
</reference>
<dbReference type="EMBL" id="BRYB01000612">
    <property type="protein sequence ID" value="GMI33966.1"/>
    <property type="molecule type" value="Genomic_DNA"/>
</dbReference>
<keyword evidence="1" id="KW-0472">Membrane</keyword>
<proteinExistence type="predicted"/>
<feature type="transmembrane region" description="Helical" evidence="1">
    <location>
        <begin position="12"/>
        <end position="30"/>
    </location>
</feature>
<accession>A0ABQ6MVX8</accession>
<sequence length="87" mass="9439">MPPSTAGDKLRLVASGIVSLVSPPAFLFLVRRLDQLENVKADLLACAVLVIEGVAFAKMIRGHGKGKGTNRAVCECITRRMYETTEH</sequence>
<evidence type="ECO:0000256" key="1">
    <source>
        <dbReference type="SAM" id="Phobius"/>
    </source>
</evidence>
<comment type="caution">
    <text evidence="2">The sequence shown here is derived from an EMBL/GenBank/DDBJ whole genome shotgun (WGS) entry which is preliminary data.</text>
</comment>
<evidence type="ECO:0000313" key="2">
    <source>
        <dbReference type="EMBL" id="GMI33966.1"/>
    </source>
</evidence>
<keyword evidence="3" id="KW-1185">Reference proteome</keyword>
<gene>
    <name evidence="2" type="ORF">TeGR_g4129</name>
</gene>